<accession>A0A1W6LL16</accession>
<feature type="domain" description="Alanine racemase N-terminal" evidence="5">
    <location>
        <begin position="8"/>
        <end position="236"/>
    </location>
</feature>
<evidence type="ECO:0000256" key="4">
    <source>
        <dbReference type="RuleBase" id="RU004514"/>
    </source>
</evidence>
<name>A0A1W6LL16_9BACT</name>
<keyword evidence="1 2" id="KW-0663">Pyridoxal phosphate</keyword>
<organism evidence="6 7">
    <name type="scientific">Sedimentisphaera salicampi</name>
    <dbReference type="NCBI Taxonomy" id="1941349"/>
    <lineage>
        <taxon>Bacteria</taxon>
        <taxon>Pseudomonadati</taxon>
        <taxon>Planctomycetota</taxon>
        <taxon>Phycisphaerae</taxon>
        <taxon>Sedimentisphaerales</taxon>
        <taxon>Sedimentisphaeraceae</taxon>
        <taxon>Sedimentisphaera</taxon>
    </lineage>
</organism>
<dbReference type="PANTHER" id="PTHR10146:SF14">
    <property type="entry name" value="PYRIDOXAL PHOSPHATE HOMEOSTASIS PROTEIN"/>
    <property type="match status" value="1"/>
</dbReference>
<dbReference type="InterPro" id="IPR011078">
    <property type="entry name" value="PyrdxlP_homeostasis"/>
</dbReference>
<dbReference type="Pfam" id="PF01168">
    <property type="entry name" value="Ala_racemase_N"/>
    <property type="match status" value="1"/>
</dbReference>
<dbReference type="CDD" id="cd00635">
    <property type="entry name" value="PLPDE_III_YBL036c_like"/>
    <property type="match status" value="1"/>
</dbReference>
<dbReference type="STRING" id="1941349.STSP1_00870"/>
<gene>
    <name evidence="6" type="ORF">STSP1_00870</name>
</gene>
<dbReference type="RefSeq" id="WP_161491603.1">
    <property type="nucleotide sequence ID" value="NZ_CP021023.1"/>
</dbReference>
<sequence>MSKIEENLNIVEENIQASCERASRSRDEVSLVAVTKTATPEQVVEAVRLGCTDLGENRLQHFSEIRQAAESSEEISRQLPSLRWHMIGHMQRNKAKHFLPLMDLLHSLESLKLAGVLNKLLAEEGRKLEAFIQVNCSHEEQKYGVPAGEAGEFAAKLAEHENIIPAGIMTMAAFEASEKQLHETFALARETMLNARSALPEKLQKSFSRLSMGMTNDYPIAIEEGATDLRIGSAIFA</sequence>
<evidence type="ECO:0000256" key="1">
    <source>
        <dbReference type="ARBA" id="ARBA00022898"/>
    </source>
</evidence>
<reference evidence="7" key="1">
    <citation type="submission" date="2017-04" db="EMBL/GenBank/DDBJ databases">
        <title>Comparative genomics and description of representatives of a novel lineage of planctomycetes thriving in anoxic sediments.</title>
        <authorList>
            <person name="Spring S."/>
            <person name="Bunk B."/>
            <person name="Sproer C."/>
        </authorList>
    </citation>
    <scope>NUCLEOTIDE SEQUENCE [LARGE SCALE GENOMIC DNA]</scope>
    <source>
        <strain evidence="7">ST-PulAB-D4</strain>
    </source>
</reference>
<dbReference type="Gene3D" id="3.20.20.10">
    <property type="entry name" value="Alanine racemase"/>
    <property type="match status" value="1"/>
</dbReference>
<dbReference type="InterPro" id="IPR029066">
    <property type="entry name" value="PLP-binding_barrel"/>
</dbReference>
<dbReference type="PANTHER" id="PTHR10146">
    <property type="entry name" value="PROLINE SYNTHETASE CO-TRANSCRIBED BACTERIAL HOMOLOG PROTEIN"/>
    <property type="match status" value="1"/>
</dbReference>
<dbReference type="PIRSF" id="PIRSF004848">
    <property type="entry name" value="YBL036c_PLPDEIII"/>
    <property type="match status" value="1"/>
</dbReference>
<comment type="cofactor">
    <cofactor evidence="3">
        <name>pyridoxal 5'-phosphate</name>
        <dbReference type="ChEBI" id="CHEBI:597326"/>
    </cofactor>
</comment>
<comment type="similarity">
    <text evidence="2 4">Belongs to the pyridoxal phosphate-binding protein YggS/PROSC family.</text>
</comment>
<proteinExistence type="inferred from homology"/>
<dbReference type="KEGG" id="pbp:STSP1_00870"/>
<protein>
    <recommendedName>
        <fullName evidence="2">Pyridoxal phosphate homeostasis protein</fullName>
        <shortName evidence="2">PLP homeostasis protein</shortName>
    </recommendedName>
</protein>
<dbReference type="Proteomes" id="UP000193334">
    <property type="component" value="Chromosome"/>
</dbReference>
<evidence type="ECO:0000313" key="7">
    <source>
        <dbReference type="Proteomes" id="UP000193334"/>
    </source>
</evidence>
<evidence type="ECO:0000313" key="6">
    <source>
        <dbReference type="EMBL" id="ARN56488.1"/>
    </source>
</evidence>
<dbReference type="SUPFAM" id="SSF51419">
    <property type="entry name" value="PLP-binding barrel"/>
    <property type="match status" value="1"/>
</dbReference>
<evidence type="ECO:0000256" key="3">
    <source>
        <dbReference type="PIRSR" id="PIRSR004848-1"/>
    </source>
</evidence>
<dbReference type="GO" id="GO:0030170">
    <property type="term" value="F:pyridoxal phosphate binding"/>
    <property type="evidence" value="ECO:0007669"/>
    <property type="project" value="UniProtKB-UniRule"/>
</dbReference>
<comment type="function">
    <text evidence="2">Pyridoxal 5'-phosphate (PLP)-binding protein, which is involved in PLP homeostasis.</text>
</comment>
<feature type="modified residue" description="N6-(pyridoxal phosphate)lysine" evidence="2 3">
    <location>
        <position position="36"/>
    </location>
</feature>
<dbReference type="AlphaFoldDB" id="A0A1W6LL16"/>
<dbReference type="HAMAP" id="MF_02087">
    <property type="entry name" value="PLP_homeostasis"/>
    <property type="match status" value="1"/>
</dbReference>
<dbReference type="InterPro" id="IPR001608">
    <property type="entry name" value="Ala_racemase_N"/>
</dbReference>
<dbReference type="EMBL" id="CP021023">
    <property type="protein sequence ID" value="ARN56488.1"/>
    <property type="molecule type" value="Genomic_DNA"/>
</dbReference>
<dbReference type="NCBIfam" id="TIGR00044">
    <property type="entry name" value="YggS family pyridoxal phosphate-dependent enzyme"/>
    <property type="match status" value="1"/>
</dbReference>
<evidence type="ECO:0000259" key="5">
    <source>
        <dbReference type="Pfam" id="PF01168"/>
    </source>
</evidence>
<evidence type="ECO:0000256" key="2">
    <source>
        <dbReference type="HAMAP-Rule" id="MF_02087"/>
    </source>
</evidence>
<keyword evidence="7" id="KW-1185">Reference proteome</keyword>